<dbReference type="Proteomes" id="UP000717585">
    <property type="component" value="Unassembled WGS sequence"/>
</dbReference>
<comment type="caution">
    <text evidence="1">The sequence shown here is derived from an EMBL/GenBank/DDBJ whole genome shotgun (WGS) entry which is preliminary data.</text>
</comment>
<keyword evidence="2" id="KW-1185">Reference proteome</keyword>
<protein>
    <submittedName>
        <fullName evidence="1">Uncharacterized protein</fullName>
    </submittedName>
</protein>
<name>A0A8J6BGG7_9EUKA</name>
<dbReference type="AlphaFoldDB" id="A0A8J6BGG7"/>
<dbReference type="EMBL" id="JAHDYR010000004">
    <property type="protein sequence ID" value="KAG9397002.1"/>
    <property type="molecule type" value="Genomic_DNA"/>
</dbReference>
<evidence type="ECO:0000313" key="2">
    <source>
        <dbReference type="Proteomes" id="UP000717585"/>
    </source>
</evidence>
<evidence type="ECO:0000313" key="1">
    <source>
        <dbReference type="EMBL" id="KAG9397002.1"/>
    </source>
</evidence>
<proteinExistence type="predicted"/>
<reference evidence="1" key="1">
    <citation type="submission" date="2021-05" db="EMBL/GenBank/DDBJ databases">
        <title>A free-living protist that lacks canonical eukaryotic 1 DNA replication and segregation systems.</title>
        <authorList>
            <person name="Salas-Leiva D.E."/>
            <person name="Tromer E.C."/>
            <person name="Curtis B.A."/>
            <person name="Jerlstrom-Hultqvist J."/>
            <person name="Kolisko M."/>
            <person name="Yi Z."/>
            <person name="Salas-Leiva J.S."/>
            <person name="Gallot-Lavallee L."/>
            <person name="Kops G.J.P.L."/>
            <person name="Archibald J.M."/>
            <person name="Simpson A.G.B."/>
            <person name="Roger A.J."/>
        </authorList>
    </citation>
    <scope>NUCLEOTIDE SEQUENCE</scope>
    <source>
        <strain evidence="1">BICM</strain>
    </source>
</reference>
<gene>
    <name evidence="1" type="ORF">J8273_1353</name>
</gene>
<accession>A0A8J6BGG7</accession>
<sequence>MPSAKNQVSIFDSGITWKPAALTQPETNTNDINIAMKPFVDDCKAILTCIVRARRDDPALVQSLVGLLRRDHTESAEAMARCFEAIVDHIHILAMSRASSARLCAEIVVQLLDESVFAHAVRGKHGADPDPQAVRRWTKRVVVSRVQAAFMRVFEADPPPLGKARNNACFIGHLATMSRFSIISRHVISSLVGRLVQSIETAASPWEFESKSSYLWILVDLLKIVGPFIDRFQAQDALSANVSQALDRAVATFERAQKNMVDALEAHSNTELATTRLELSAAAMHLSKKFFHGQPHITRKQAIEKQEKYRGVVRQNTENARRWEQSWLTLAFIQGASETGASGLDEDLAKALGELVDAREGGWN</sequence>
<organism evidence="1 2">
    <name type="scientific">Carpediemonas membranifera</name>
    <dbReference type="NCBI Taxonomy" id="201153"/>
    <lineage>
        <taxon>Eukaryota</taxon>
        <taxon>Metamonada</taxon>
        <taxon>Carpediemonas-like organisms</taxon>
        <taxon>Carpediemonas</taxon>
    </lineage>
</organism>